<evidence type="ECO:0000313" key="1">
    <source>
        <dbReference type="EMBL" id="GIZ87538.1"/>
    </source>
</evidence>
<evidence type="ECO:0008006" key="5">
    <source>
        <dbReference type="Google" id="ProtNLM"/>
    </source>
</evidence>
<evidence type="ECO:0000313" key="3">
    <source>
        <dbReference type="Proteomes" id="UP000887212"/>
    </source>
</evidence>
<dbReference type="Proteomes" id="UP000887228">
    <property type="component" value="Unassembled WGS sequence"/>
</dbReference>
<evidence type="ECO:0000313" key="2">
    <source>
        <dbReference type="EMBL" id="GIZ91655.1"/>
    </source>
</evidence>
<organism evidence="1 3">
    <name type="scientific">Aquipseudomonas alcaligenes</name>
    <name type="common">Pseudomonas alcaligenes</name>
    <dbReference type="NCBI Taxonomy" id="43263"/>
    <lineage>
        <taxon>Bacteria</taxon>
        <taxon>Pseudomonadati</taxon>
        <taxon>Pseudomonadota</taxon>
        <taxon>Gammaproteobacteria</taxon>
        <taxon>Pseudomonadales</taxon>
        <taxon>Pseudomonadaceae</taxon>
        <taxon>Aquipseudomonas</taxon>
    </lineage>
</organism>
<proteinExistence type="predicted"/>
<name>A0AA37FKM4_AQUAC</name>
<accession>A0AA37FKM4</accession>
<dbReference type="EMBL" id="BPMS01000002">
    <property type="protein sequence ID" value="GIZ87538.1"/>
    <property type="molecule type" value="Genomic_DNA"/>
</dbReference>
<dbReference type="Proteomes" id="UP000887212">
    <property type="component" value="Unassembled WGS sequence"/>
</dbReference>
<sequence>MRPGGSQFFAAEVGEGGCPRRVEDAMADLAMVFHWGPAELDPLPLSELMEWRERARSRWERNDGQ</sequence>
<dbReference type="InterPro" id="IPR009493">
    <property type="entry name" value="P2_GpE"/>
</dbReference>
<dbReference type="EMBL" id="BPMT01000002">
    <property type="protein sequence ID" value="GIZ91655.1"/>
    <property type="molecule type" value="Genomic_DNA"/>
</dbReference>
<reference evidence="1 4" key="1">
    <citation type="submission" date="2021-07" db="EMBL/GenBank/DDBJ databases">
        <title>Whole genome sequencing of carbapenem-resistant Pseudomonas spp. isolated in Japan.</title>
        <authorList>
            <person name="Suzuki M."/>
            <person name="Maehana S."/>
            <person name="Kitasato H."/>
        </authorList>
    </citation>
    <scope>NUCLEOTIDE SEQUENCE</scope>
    <source>
        <strain evidence="1">KAM435</strain>
        <strain evidence="2 4">KAM436</strain>
    </source>
</reference>
<protein>
    <recommendedName>
        <fullName evidence="5">GpE family phage tail protein</fullName>
    </recommendedName>
</protein>
<gene>
    <name evidence="1" type="ORF">KAM435_08650</name>
    <name evidence="2" type="ORF">KAM436_06230</name>
</gene>
<dbReference type="AlphaFoldDB" id="A0AA37FKM4"/>
<comment type="caution">
    <text evidence="1">The sequence shown here is derived from an EMBL/GenBank/DDBJ whole genome shotgun (WGS) entry which is preliminary data.</text>
</comment>
<evidence type="ECO:0000313" key="4">
    <source>
        <dbReference type="Proteomes" id="UP000887228"/>
    </source>
</evidence>
<dbReference type="Pfam" id="PF06528">
    <property type="entry name" value="Phage_P2_GpE"/>
    <property type="match status" value="1"/>
</dbReference>